<dbReference type="PANTHER" id="PTHR11353">
    <property type="entry name" value="CHAPERONIN"/>
    <property type="match status" value="1"/>
</dbReference>
<dbReference type="Proteomes" id="UP000039324">
    <property type="component" value="Unassembled WGS sequence"/>
</dbReference>
<evidence type="ECO:0000256" key="4">
    <source>
        <dbReference type="ARBA" id="ARBA00022741"/>
    </source>
</evidence>
<dbReference type="PROSITE" id="PS00751">
    <property type="entry name" value="TCP1_2"/>
    <property type="match status" value="1"/>
</dbReference>
<evidence type="ECO:0000313" key="8">
    <source>
        <dbReference type="EMBL" id="CEO96587.1"/>
    </source>
</evidence>
<organism evidence="8 10">
    <name type="scientific">Plasmodiophora brassicae</name>
    <name type="common">Clubroot disease agent</name>
    <dbReference type="NCBI Taxonomy" id="37360"/>
    <lineage>
        <taxon>Eukaryota</taxon>
        <taxon>Sar</taxon>
        <taxon>Rhizaria</taxon>
        <taxon>Endomyxa</taxon>
        <taxon>Phytomyxea</taxon>
        <taxon>Plasmodiophorida</taxon>
        <taxon>Plasmodiophoridae</taxon>
        <taxon>Plasmodiophora</taxon>
    </lineage>
</organism>
<accession>A0A0G4IN06</accession>
<dbReference type="Gene3D" id="3.50.7.10">
    <property type="entry name" value="GroEL"/>
    <property type="match status" value="1"/>
</dbReference>
<evidence type="ECO:0000256" key="6">
    <source>
        <dbReference type="ARBA" id="ARBA00023186"/>
    </source>
</evidence>
<keyword evidence="6 7" id="KW-0143">Chaperone</keyword>
<evidence type="ECO:0000256" key="2">
    <source>
        <dbReference type="ARBA" id="ARBA00008020"/>
    </source>
</evidence>
<dbReference type="FunFam" id="3.30.260.10:FF:000017">
    <property type="entry name" value="T-complex protein 1 subunit zeta"/>
    <property type="match status" value="1"/>
</dbReference>
<protein>
    <recommendedName>
        <fullName evidence="12">T-complex protein 1 subunit zeta</fullName>
    </recommendedName>
</protein>
<dbReference type="NCBIfam" id="TIGR02347">
    <property type="entry name" value="chap_CCT_zeta"/>
    <property type="match status" value="1"/>
</dbReference>
<gene>
    <name evidence="8" type="ORF">PBRA_005196</name>
    <name evidence="9" type="ORF">PLBR_LOCUS1859</name>
</gene>
<sequence>MSSLAALNPNADRIGGSNVALQMNIGAAKSLQGVLASNLGPNGTIKMLVSGAGDIKLTKDGNVLLHQMQIQHPTASLIARTATAQDDITGDGTTSNVLFTGELLKQAERYVLDGLHPRIIVEGMEMAKDETVKFLSEFHVPLNEKNPDELRKVLVAAAQTSLRTKVRRALADHLTNVVVDAVLAVRNGNDIDLHMVEIMEIKTKSDLDTKLVKGLVLDHGARHPGAARHTDNAFILTLNVSLEYEKTEVNSGFFYSSAEERQKMVAAERSFTDDRVRKIIALKNAVCTGDKSNYGFIVINQKGIDPISLDMLHKAGIVGIRRAKRRNMERLALAVGGYAVNSVEDLDPQCLGFAASVYEHSMGDDKYTFIETASEIAKSCTILIRGPNNHTVTQIKEAVRDGLRAVRNCFVDGSVVPGAGAFEVAAYLNLLRFKETVKGRVQLGVQAFADALLVIPKTLAANSGLDVQDALLELIDEAKSAAGGGPKEAVGLDLTTGKPLCAFEALIFDNLSVKKQFLHLGSIIATKLLLVDEVMRAGRPQGKDRHGEDAEGPED</sequence>
<dbReference type="InterPro" id="IPR002194">
    <property type="entry name" value="Chaperonin_TCP-1_CS"/>
</dbReference>
<dbReference type="InterPro" id="IPR027409">
    <property type="entry name" value="GroEL-like_apical_dom_sf"/>
</dbReference>
<dbReference type="GO" id="GO:0005737">
    <property type="term" value="C:cytoplasm"/>
    <property type="evidence" value="ECO:0007669"/>
    <property type="project" value="UniProtKB-SubCell"/>
</dbReference>
<keyword evidence="10" id="KW-1185">Reference proteome</keyword>
<keyword evidence="3" id="KW-0963">Cytoplasm</keyword>
<dbReference type="Gene3D" id="1.10.560.10">
    <property type="entry name" value="GroEL-like equatorial domain"/>
    <property type="match status" value="1"/>
</dbReference>
<comment type="subcellular location">
    <subcellularLocation>
        <location evidence="1">Cytoplasm</location>
    </subcellularLocation>
</comment>
<dbReference type="InterPro" id="IPR017998">
    <property type="entry name" value="Chaperone_TCP-1"/>
</dbReference>
<name>A0A0G4IN06_PLABS</name>
<dbReference type="Pfam" id="PF00118">
    <property type="entry name" value="Cpn60_TCP1"/>
    <property type="match status" value="1"/>
</dbReference>
<dbReference type="STRING" id="37360.A0A0G4IN06"/>
<evidence type="ECO:0000256" key="5">
    <source>
        <dbReference type="ARBA" id="ARBA00022840"/>
    </source>
</evidence>
<dbReference type="InterPro" id="IPR012722">
    <property type="entry name" value="Chap_CCT_zeta"/>
</dbReference>
<evidence type="ECO:0000313" key="11">
    <source>
        <dbReference type="Proteomes" id="UP000290189"/>
    </source>
</evidence>
<dbReference type="OMA" id="LHPRIMT"/>
<dbReference type="GO" id="GO:0140662">
    <property type="term" value="F:ATP-dependent protein folding chaperone"/>
    <property type="evidence" value="ECO:0007669"/>
    <property type="project" value="InterPro"/>
</dbReference>
<reference evidence="9 11" key="2">
    <citation type="submission" date="2018-03" db="EMBL/GenBank/DDBJ databases">
        <authorList>
            <person name="Fogelqvist J."/>
        </authorList>
    </citation>
    <scope>NUCLEOTIDE SEQUENCE [LARGE SCALE GENOMIC DNA]</scope>
</reference>
<dbReference type="InterPro" id="IPR027410">
    <property type="entry name" value="TCP-1-like_intermed_sf"/>
</dbReference>
<dbReference type="SUPFAM" id="SSF54849">
    <property type="entry name" value="GroEL-intermediate domain like"/>
    <property type="match status" value="1"/>
</dbReference>
<dbReference type="FunFam" id="1.10.560.10:FF:000038">
    <property type="entry name" value="Chaperonin containing TCP1 subunit 6B"/>
    <property type="match status" value="1"/>
</dbReference>
<proteinExistence type="inferred from homology"/>
<dbReference type="SUPFAM" id="SSF48592">
    <property type="entry name" value="GroEL equatorial domain-like"/>
    <property type="match status" value="1"/>
</dbReference>
<comment type="similarity">
    <text evidence="2 7">Belongs to the TCP-1 chaperonin family.</text>
</comment>
<geneLocation type="mitochondrion" evidence="9"/>
<dbReference type="SUPFAM" id="SSF52029">
    <property type="entry name" value="GroEL apical domain-like"/>
    <property type="match status" value="1"/>
</dbReference>
<dbReference type="AlphaFoldDB" id="A0A0G4IN06"/>
<dbReference type="PRINTS" id="PR00304">
    <property type="entry name" value="TCOMPLEXTCP1"/>
</dbReference>
<dbReference type="OrthoDB" id="10052040at2759"/>
<evidence type="ECO:0000313" key="9">
    <source>
        <dbReference type="EMBL" id="SPQ94644.1"/>
    </source>
</evidence>
<dbReference type="PROSITE" id="PS00995">
    <property type="entry name" value="TCP1_3"/>
    <property type="match status" value="1"/>
</dbReference>
<evidence type="ECO:0000256" key="1">
    <source>
        <dbReference type="ARBA" id="ARBA00004496"/>
    </source>
</evidence>
<evidence type="ECO:0000256" key="3">
    <source>
        <dbReference type="ARBA" id="ARBA00022490"/>
    </source>
</evidence>
<dbReference type="Gene3D" id="3.30.260.10">
    <property type="entry name" value="TCP-1-like chaperonin intermediate domain"/>
    <property type="match status" value="1"/>
</dbReference>
<dbReference type="Proteomes" id="UP000290189">
    <property type="component" value="Unassembled WGS sequence"/>
</dbReference>
<dbReference type="FunFam" id="3.50.7.10:FF:000004">
    <property type="entry name" value="T-complex protein 1 subunit zeta"/>
    <property type="match status" value="1"/>
</dbReference>
<dbReference type="FunFam" id="1.10.560.10:FF:000058">
    <property type="entry name" value="T-complex protein 1 subunit zeta"/>
    <property type="match status" value="1"/>
</dbReference>
<evidence type="ECO:0008006" key="12">
    <source>
        <dbReference type="Google" id="ProtNLM"/>
    </source>
</evidence>
<reference evidence="8 10" key="1">
    <citation type="submission" date="2015-02" db="EMBL/GenBank/DDBJ databases">
        <authorList>
            <person name="Chooi Y.-H."/>
        </authorList>
    </citation>
    <scope>NUCLEOTIDE SEQUENCE [LARGE SCALE GENOMIC DNA]</scope>
    <source>
        <strain evidence="8">E3</strain>
    </source>
</reference>
<dbReference type="GO" id="GO:0051082">
    <property type="term" value="F:unfolded protein binding"/>
    <property type="evidence" value="ECO:0007669"/>
    <property type="project" value="InterPro"/>
</dbReference>
<dbReference type="EMBL" id="CDSF01000068">
    <property type="protein sequence ID" value="CEO96587.1"/>
    <property type="molecule type" value="Genomic_DNA"/>
</dbReference>
<evidence type="ECO:0000313" key="10">
    <source>
        <dbReference type="Proteomes" id="UP000039324"/>
    </source>
</evidence>
<dbReference type="CDD" id="cd03342">
    <property type="entry name" value="TCP1_zeta"/>
    <property type="match status" value="1"/>
</dbReference>
<keyword evidence="4 7" id="KW-0547">Nucleotide-binding</keyword>
<dbReference type="InterPro" id="IPR027413">
    <property type="entry name" value="GROEL-like_equatorial_sf"/>
</dbReference>
<dbReference type="InterPro" id="IPR002423">
    <property type="entry name" value="Cpn60/GroEL/TCP-1"/>
</dbReference>
<evidence type="ECO:0000256" key="7">
    <source>
        <dbReference type="RuleBase" id="RU004187"/>
    </source>
</evidence>
<dbReference type="EMBL" id="OVEO01000003">
    <property type="protein sequence ID" value="SPQ94644.1"/>
    <property type="molecule type" value="Genomic_DNA"/>
</dbReference>
<dbReference type="GO" id="GO:0005524">
    <property type="term" value="F:ATP binding"/>
    <property type="evidence" value="ECO:0007669"/>
    <property type="project" value="UniProtKB-KW"/>
</dbReference>
<dbReference type="GO" id="GO:0016887">
    <property type="term" value="F:ATP hydrolysis activity"/>
    <property type="evidence" value="ECO:0007669"/>
    <property type="project" value="InterPro"/>
</dbReference>
<keyword evidence="5 7" id="KW-0067">ATP-binding</keyword>
<keyword evidence="9" id="KW-0496">Mitochondrion</keyword>